<evidence type="ECO:0000256" key="1">
    <source>
        <dbReference type="SAM" id="SignalP"/>
    </source>
</evidence>
<feature type="signal peptide" evidence="1">
    <location>
        <begin position="1"/>
        <end position="27"/>
    </location>
</feature>
<accession>A0A7W9LT06</accession>
<dbReference type="AlphaFoldDB" id="A0A7W9LT06"/>
<dbReference type="EMBL" id="JACHNE010000001">
    <property type="protein sequence ID" value="MBB5795014.1"/>
    <property type="molecule type" value="Genomic_DNA"/>
</dbReference>
<evidence type="ECO:0000313" key="2">
    <source>
        <dbReference type="EMBL" id="MBB5795014.1"/>
    </source>
</evidence>
<sequence>MPCLTHHSWRRRLGLLIAVLCAVLLTACGGGDDSASAKPDLADQDRFLRDYVRFLNTSDEDGLAGLLDAHPQGSKDARARIKAYGGQGWDVRWTRTSEFAGVWKVDIAGTAGPKNRPVRVTETITWEKAHWVMTPLPGVVPTPPDAARILEGLHAYPPTPR</sequence>
<dbReference type="RefSeq" id="WP_184984168.1">
    <property type="nucleotide sequence ID" value="NZ_JACHNE010000001.1"/>
</dbReference>
<comment type="caution">
    <text evidence="2">The sequence shown here is derived from an EMBL/GenBank/DDBJ whole genome shotgun (WGS) entry which is preliminary data.</text>
</comment>
<gene>
    <name evidence="2" type="ORF">HDA41_002978</name>
</gene>
<dbReference type="Proteomes" id="UP000590647">
    <property type="component" value="Unassembled WGS sequence"/>
</dbReference>
<evidence type="ECO:0008006" key="4">
    <source>
        <dbReference type="Google" id="ProtNLM"/>
    </source>
</evidence>
<reference evidence="2 3" key="1">
    <citation type="submission" date="2020-08" db="EMBL/GenBank/DDBJ databases">
        <title>Sequencing the genomes of 1000 actinobacteria strains.</title>
        <authorList>
            <person name="Klenk H.-P."/>
        </authorList>
    </citation>
    <scope>NUCLEOTIDE SEQUENCE [LARGE SCALE GENOMIC DNA]</scope>
    <source>
        <strain evidence="2 3">DSM 40084</strain>
    </source>
</reference>
<feature type="chain" id="PRO_5038450738" description="Lipoprotein" evidence="1">
    <location>
        <begin position="28"/>
        <end position="161"/>
    </location>
</feature>
<protein>
    <recommendedName>
        <fullName evidence="4">Lipoprotein</fullName>
    </recommendedName>
</protein>
<evidence type="ECO:0000313" key="3">
    <source>
        <dbReference type="Proteomes" id="UP000590647"/>
    </source>
</evidence>
<organism evidence="2 3">
    <name type="scientific">Streptomyces caelestis</name>
    <dbReference type="NCBI Taxonomy" id="36816"/>
    <lineage>
        <taxon>Bacteria</taxon>
        <taxon>Bacillati</taxon>
        <taxon>Actinomycetota</taxon>
        <taxon>Actinomycetes</taxon>
        <taxon>Kitasatosporales</taxon>
        <taxon>Streptomycetaceae</taxon>
        <taxon>Streptomyces</taxon>
    </lineage>
</organism>
<keyword evidence="3" id="KW-1185">Reference proteome</keyword>
<proteinExistence type="predicted"/>
<keyword evidence="1" id="KW-0732">Signal</keyword>
<name>A0A7W9LT06_9ACTN</name>